<dbReference type="PANTHER" id="PTHR48090">
    <property type="entry name" value="UNDECAPRENYL-PHOSPHATE 4-DEOXY-4-FORMAMIDO-L-ARABINOSE TRANSFERASE-RELATED"/>
    <property type="match status" value="1"/>
</dbReference>
<sequence>MRPASLPTYVARILQYTNAEKSTLATAAYRSLLKGKPLVSVVIPAYNEELNVLNSILSISQNITDYSVEIIVVNNNSTDSTQQVASATGVTCILETKKGVTNARTTGLMAAQGKYIINADADSIYPVGWINEMITPLENDSNVALSYSRFAFIPGESTSRFSFFLYENMADCMRFVHRNFKEEAVNVYGCSSAFKKEQCLQVDAYDHPPGTGEDGWLALKLRNKGFGKLHYVPTMKALVWTVDRHIQEDGGLWKALFMRVKGAIFGHDPEKYHVKG</sequence>
<dbReference type="RefSeq" id="WP_105037917.1">
    <property type="nucleotide sequence ID" value="NZ_PPSL01000001.1"/>
</dbReference>
<organism evidence="2 3">
    <name type="scientific">Flavipsychrobacter stenotrophus</name>
    <dbReference type="NCBI Taxonomy" id="2077091"/>
    <lineage>
        <taxon>Bacteria</taxon>
        <taxon>Pseudomonadati</taxon>
        <taxon>Bacteroidota</taxon>
        <taxon>Chitinophagia</taxon>
        <taxon>Chitinophagales</taxon>
        <taxon>Chitinophagaceae</taxon>
        <taxon>Flavipsychrobacter</taxon>
    </lineage>
</organism>
<feature type="domain" description="Glycosyltransferase 2-like" evidence="1">
    <location>
        <begin position="40"/>
        <end position="163"/>
    </location>
</feature>
<accession>A0A2S7T1E0</accession>
<dbReference type="Pfam" id="PF00535">
    <property type="entry name" value="Glycos_transf_2"/>
    <property type="match status" value="1"/>
</dbReference>
<protein>
    <recommendedName>
        <fullName evidence="1">Glycosyltransferase 2-like domain-containing protein</fullName>
    </recommendedName>
</protein>
<keyword evidence="3" id="KW-1185">Reference proteome</keyword>
<dbReference type="InterPro" id="IPR050256">
    <property type="entry name" value="Glycosyltransferase_2"/>
</dbReference>
<reference evidence="2 3" key="1">
    <citation type="submission" date="2018-01" db="EMBL/GenBank/DDBJ databases">
        <title>A novel member of the phylum Bacteroidetes isolated from glacier ice.</title>
        <authorList>
            <person name="Liu Q."/>
            <person name="Xin Y.-H."/>
        </authorList>
    </citation>
    <scope>NUCLEOTIDE SEQUENCE [LARGE SCALE GENOMIC DNA]</scope>
    <source>
        <strain evidence="2 3">RB1R16</strain>
    </source>
</reference>
<gene>
    <name evidence="2" type="ORF">CJD36_004620</name>
</gene>
<comment type="caution">
    <text evidence="2">The sequence shown here is derived from an EMBL/GenBank/DDBJ whole genome shotgun (WGS) entry which is preliminary data.</text>
</comment>
<dbReference type="Gene3D" id="3.90.550.10">
    <property type="entry name" value="Spore Coat Polysaccharide Biosynthesis Protein SpsA, Chain A"/>
    <property type="match status" value="1"/>
</dbReference>
<evidence type="ECO:0000313" key="3">
    <source>
        <dbReference type="Proteomes" id="UP000239872"/>
    </source>
</evidence>
<dbReference type="InterPro" id="IPR029044">
    <property type="entry name" value="Nucleotide-diphossugar_trans"/>
</dbReference>
<name>A0A2S7T1E0_9BACT</name>
<proteinExistence type="predicted"/>
<dbReference type="AlphaFoldDB" id="A0A2S7T1E0"/>
<dbReference type="CDD" id="cd00761">
    <property type="entry name" value="Glyco_tranf_GTA_type"/>
    <property type="match status" value="1"/>
</dbReference>
<dbReference type="SUPFAM" id="SSF53448">
    <property type="entry name" value="Nucleotide-diphospho-sugar transferases"/>
    <property type="match status" value="1"/>
</dbReference>
<dbReference type="Proteomes" id="UP000239872">
    <property type="component" value="Unassembled WGS sequence"/>
</dbReference>
<dbReference type="EMBL" id="PPSL01000001">
    <property type="protein sequence ID" value="PQJ13033.1"/>
    <property type="molecule type" value="Genomic_DNA"/>
</dbReference>
<dbReference type="InterPro" id="IPR001173">
    <property type="entry name" value="Glyco_trans_2-like"/>
</dbReference>
<dbReference type="OrthoDB" id="1016922at2"/>
<evidence type="ECO:0000259" key="1">
    <source>
        <dbReference type="Pfam" id="PF00535"/>
    </source>
</evidence>
<evidence type="ECO:0000313" key="2">
    <source>
        <dbReference type="EMBL" id="PQJ13033.1"/>
    </source>
</evidence>
<dbReference type="PANTHER" id="PTHR48090:SF7">
    <property type="entry name" value="RFBJ PROTEIN"/>
    <property type="match status" value="1"/>
</dbReference>